<accession>A0A4R1L6T0</accession>
<evidence type="ECO:0000256" key="8">
    <source>
        <dbReference type="NCBIfam" id="TIGR00188"/>
    </source>
</evidence>
<dbReference type="InterPro" id="IPR020539">
    <property type="entry name" value="RNase_P_CS"/>
</dbReference>
<keyword evidence="3 7" id="KW-0540">Nuclease</keyword>
<comment type="subunit">
    <text evidence="7">Consists of a catalytic RNA component (M1 or rnpB) and a protein subunit.</text>
</comment>
<evidence type="ECO:0000256" key="6">
    <source>
        <dbReference type="ARBA" id="ARBA00022884"/>
    </source>
</evidence>
<reference evidence="9 10" key="1">
    <citation type="submission" date="2019-03" db="EMBL/GenBank/DDBJ databases">
        <title>Genomic Encyclopedia of Type Strains, Phase IV (KMG-IV): sequencing the most valuable type-strain genomes for metagenomic binning, comparative biology and taxonomic classification.</title>
        <authorList>
            <person name="Goeker M."/>
        </authorList>
    </citation>
    <scope>NUCLEOTIDE SEQUENCE [LARGE SCALE GENOMIC DNA]</scope>
    <source>
        <strain evidence="9 10">DSM 103428</strain>
    </source>
</reference>
<protein>
    <recommendedName>
        <fullName evidence="7 8">Ribonuclease P protein component</fullName>
        <shortName evidence="7">RNase P protein</shortName>
        <shortName evidence="7">RNaseP protein</shortName>
        <ecNumber evidence="7 8">3.1.26.5</ecNumber>
    </recommendedName>
    <alternativeName>
        <fullName evidence="7">Protein C5</fullName>
    </alternativeName>
</protein>
<comment type="similarity">
    <text evidence="7">Belongs to the RnpA family.</text>
</comment>
<dbReference type="PANTHER" id="PTHR33992">
    <property type="entry name" value="RIBONUCLEASE P PROTEIN COMPONENT"/>
    <property type="match status" value="1"/>
</dbReference>
<dbReference type="EMBL" id="SMGK01000003">
    <property type="protein sequence ID" value="TCK72790.1"/>
    <property type="molecule type" value="Genomic_DNA"/>
</dbReference>
<dbReference type="GO" id="GO:0030677">
    <property type="term" value="C:ribonuclease P complex"/>
    <property type="evidence" value="ECO:0007669"/>
    <property type="project" value="TreeGrafter"/>
</dbReference>
<dbReference type="PANTHER" id="PTHR33992:SF1">
    <property type="entry name" value="RIBONUCLEASE P PROTEIN COMPONENT"/>
    <property type="match status" value="1"/>
</dbReference>
<proteinExistence type="inferred from homology"/>
<organism evidence="9 10">
    <name type="scientific">Acidipila rosea</name>
    <dbReference type="NCBI Taxonomy" id="768535"/>
    <lineage>
        <taxon>Bacteria</taxon>
        <taxon>Pseudomonadati</taxon>
        <taxon>Acidobacteriota</taxon>
        <taxon>Terriglobia</taxon>
        <taxon>Terriglobales</taxon>
        <taxon>Acidobacteriaceae</taxon>
        <taxon>Acidipila</taxon>
    </lineage>
</organism>
<keyword evidence="6 7" id="KW-0694">RNA-binding</keyword>
<comment type="function">
    <text evidence="1 7">RNaseP catalyzes the removal of the 5'-leader sequence from pre-tRNA to produce the mature 5'-terminus. It can also cleave other RNA substrates such as 4.5S RNA. The protein component plays an auxiliary but essential role in vivo by binding to the 5'-leader sequence and broadening the substrate specificity of the ribozyme.</text>
</comment>
<dbReference type="AlphaFoldDB" id="A0A4R1L6T0"/>
<evidence type="ECO:0000256" key="7">
    <source>
        <dbReference type="HAMAP-Rule" id="MF_00227"/>
    </source>
</evidence>
<dbReference type="HAMAP" id="MF_00227">
    <property type="entry name" value="RNase_P"/>
    <property type="match status" value="1"/>
</dbReference>
<dbReference type="Gene3D" id="3.30.230.10">
    <property type="match status" value="1"/>
</dbReference>
<dbReference type="GO" id="GO:0000049">
    <property type="term" value="F:tRNA binding"/>
    <property type="evidence" value="ECO:0007669"/>
    <property type="project" value="UniProtKB-UniRule"/>
</dbReference>
<evidence type="ECO:0000313" key="10">
    <source>
        <dbReference type="Proteomes" id="UP000295210"/>
    </source>
</evidence>
<dbReference type="Pfam" id="PF00825">
    <property type="entry name" value="Ribonuclease_P"/>
    <property type="match status" value="1"/>
</dbReference>
<evidence type="ECO:0000256" key="2">
    <source>
        <dbReference type="ARBA" id="ARBA00022694"/>
    </source>
</evidence>
<dbReference type="GO" id="GO:0004526">
    <property type="term" value="F:ribonuclease P activity"/>
    <property type="evidence" value="ECO:0007669"/>
    <property type="project" value="UniProtKB-UniRule"/>
</dbReference>
<sequence>MQALFGFASPANVFSLGRCRPQLAARRKGTAFMPTQTQSSTTVTEQPPRRGVSLAPFRLHRHGDYQSAYKAARKQSSPSMSYFYRVRPAELIDTATPRIGLTVGRVLGNAVKRNRIKRRMREAVRLHLDLLPQSIDVILHPRHFVAEMEFSRLEAEIVTIFHRIASAVHAVSEAQP</sequence>
<evidence type="ECO:0000256" key="1">
    <source>
        <dbReference type="ARBA" id="ARBA00002663"/>
    </source>
</evidence>
<keyword evidence="2 7" id="KW-0819">tRNA processing</keyword>
<dbReference type="InterPro" id="IPR000100">
    <property type="entry name" value="RNase_P"/>
</dbReference>
<dbReference type="InterPro" id="IPR020568">
    <property type="entry name" value="Ribosomal_Su5_D2-typ_SF"/>
</dbReference>
<keyword evidence="4 7" id="KW-0255">Endonuclease</keyword>
<evidence type="ECO:0000256" key="4">
    <source>
        <dbReference type="ARBA" id="ARBA00022759"/>
    </source>
</evidence>
<dbReference type="NCBIfam" id="TIGR00188">
    <property type="entry name" value="rnpA"/>
    <property type="match status" value="1"/>
</dbReference>
<keyword evidence="5 7" id="KW-0378">Hydrolase</keyword>
<dbReference type="InterPro" id="IPR014721">
    <property type="entry name" value="Ribsml_uS5_D2-typ_fold_subgr"/>
</dbReference>
<evidence type="ECO:0000256" key="3">
    <source>
        <dbReference type="ARBA" id="ARBA00022722"/>
    </source>
</evidence>
<keyword evidence="10" id="KW-1185">Reference proteome</keyword>
<gene>
    <name evidence="7" type="primary">rnpA</name>
    <name evidence="9" type="ORF">C7378_2380</name>
</gene>
<dbReference type="SUPFAM" id="SSF54211">
    <property type="entry name" value="Ribosomal protein S5 domain 2-like"/>
    <property type="match status" value="1"/>
</dbReference>
<dbReference type="GO" id="GO:0042781">
    <property type="term" value="F:3'-tRNA processing endoribonuclease activity"/>
    <property type="evidence" value="ECO:0007669"/>
    <property type="project" value="TreeGrafter"/>
</dbReference>
<evidence type="ECO:0000256" key="5">
    <source>
        <dbReference type="ARBA" id="ARBA00022801"/>
    </source>
</evidence>
<comment type="caution">
    <text evidence="9">The sequence shown here is derived from an EMBL/GenBank/DDBJ whole genome shotgun (WGS) entry which is preliminary data.</text>
</comment>
<dbReference type="GO" id="GO:0001682">
    <property type="term" value="P:tRNA 5'-leader removal"/>
    <property type="evidence" value="ECO:0007669"/>
    <property type="project" value="UniProtKB-UniRule"/>
</dbReference>
<evidence type="ECO:0000313" key="9">
    <source>
        <dbReference type="EMBL" id="TCK72790.1"/>
    </source>
</evidence>
<comment type="catalytic activity">
    <reaction evidence="7">
        <text>Endonucleolytic cleavage of RNA, removing 5'-extranucleotides from tRNA precursor.</text>
        <dbReference type="EC" id="3.1.26.5"/>
    </reaction>
</comment>
<dbReference type="PROSITE" id="PS00648">
    <property type="entry name" value="RIBONUCLEASE_P"/>
    <property type="match status" value="1"/>
</dbReference>
<name>A0A4R1L6T0_9BACT</name>
<dbReference type="EC" id="3.1.26.5" evidence="7 8"/>
<dbReference type="Proteomes" id="UP000295210">
    <property type="component" value="Unassembled WGS sequence"/>
</dbReference>